<keyword evidence="3" id="KW-1185">Reference proteome</keyword>
<accession>A0A1X7HK42</accession>
<proteinExistence type="predicted"/>
<name>A0A1X7HK42_9BACL</name>
<dbReference type="PROSITE" id="PS51257">
    <property type="entry name" value="PROKAR_LIPOPROTEIN"/>
    <property type="match status" value="1"/>
</dbReference>
<feature type="region of interest" description="Disordered" evidence="1">
    <location>
        <begin position="59"/>
        <end position="88"/>
    </location>
</feature>
<dbReference type="RefSeq" id="WP_208914854.1">
    <property type="nucleotide sequence ID" value="NZ_LT840184.1"/>
</dbReference>
<protein>
    <submittedName>
        <fullName evidence="2">Uncharacterized protein</fullName>
    </submittedName>
</protein>
<reference evidence="2 3" key="1">
    <citation type="submission" date="2017-04" db="EMBL/GenBank/DDBJ databases">
        <authorList>
            <person name="Afonso C.L."/>
            <person name="Miller P.J."/>
            <person name="Scott M.A."/>
            <person name="Spackman E."/>
            <person name="Goraichik I."/>
            <person name="Dimitrov K.M."/>
            <person name="Suarez D.L."/>
            <person name="Swayne D.E."/>
        </authorList>
    </citation>
    <scope>NUCLEOTIDE SEQUENCE [LARGE SCALE GENOMIC DNA]</scope>
    <source>
        <strain evidence="2 3">N3/975</strain>
    </source>
</reference>
<dbReference type="AlphaFoldDB" id="A0A1X7HK42"/>
<dbReference type="EMBL" id="LT840184">
    <property type="protein sequence ID" value="SMF88042.1"/>
    <property type="molecule type" value="Genomic_DNA"/>
</dbReference>
<dbReference type="Proteomes" id="UP000192940">
    <property type="component" value="Chromosome I"/>
</dbReference>
<gene>
    <name evidence="2" type="ORF">SAMN05661091_4077</name>
</gene>
<evidence type="ECO:0000313" key="2">
    <source>
        <dbReference type="EMBL" id="SMF88042.1"/>
    </source>
</evidence>
<evidence type="ECO:0000313" key="3">
    <source>
        <dbReference type="Proteomes" id="UP000192940"/>
    </source>
</evidence>
<organism evidence="2 3">
    <name type="scientific">Paenibacillus uliginis N3/975</name>
    <dbReference type="NCBI Taxonomy" id="1313296"/>
    <lineage>
        <taxon>Bacteria</taxon>
        <taxon>Bacillati</taxon>
        <taxon>Bacillota</taxon>
        <taxon>Bacilli</taxon>
        <taxon>Bacillales</taxon>
        <taxon>Paenibacillaceae</taxon>
        <taxon>Paenibacillus</taxon>
    </lineage>
</organism>
<sequence length="88" mass="9515">MMVRKHLRLSGIGICTVLLAVPMLGGCSISSRSSVEMENLQAPSAPVLQNVYDRSVDKDVYSSGRGRGESLIPEPSLKPQDSLRDSVK</sequence>
<evidence type="ECO:0000256" key="1">
    <source>
        <dbReference type="SAM" id="MobiDB-lite"/>
    </source>
</evidence>